<dbReference type="EMBL" id="ML977312">
    <property type="protein sequence ID" value="KAF2121095.1"/>
    <property type="molecule type" value="Genomic_DNA"/>
</dbReference>
<proteinExistence type="predicted"/>
<feature type="domain" description="F-box" evidence="1">
    <location>
        <begin position="30"/>
        <end position="68"/>
    </location>
</feature>
<dbReference type="AlphaFoldDB" id="A0A6A5ZPK6"/>
<dbReference type="Gene3D" id="1.20.1280.50">
    <property type="match status" value="1"/>
</dbReference>
<evidence type="ECO:0000313" key="2">
    <source>
        <dbReference type="EMBL" id="KAF2121095.1"/>
    </source>
</evidence>
<protein>
    <recommendedName>
        <fullName evidence="1">F-box domain-containing protein</fullName>
    </recommendedName>
</protein>
<dbReference type="OrthoDB" id="3800738at2759"/>
<organism evidence="2 3">
    <name type="scientific">Lophiotrema nucula</name>
    <dbReference type="NCBI Taxonomy" id="690887"/>
    <lineage>
        <taxon>Eukaryota</taxon>
        <taxon>Fungi</taxon>
        <taxon>Dikarya</taxon>
        <taxon>Ascomycota</taxon>
        <taxon>Pezizomycotina</taxon>
        <taxon>Dothideomycetes</taxon>
        <taxon>Pleosporomycetidae</taxon>
        <taxon>Pleosporales</taxon>
        <taxon>Lophiotremataceae</taxon>
        <taxon>Lophiotrema</taxon>
    </lineage>
</organism>
<accession>A0A6A5ZPK6</accession>
<keyword evidence="3" id="KW-1185">Reference proteome</keyword>
<dbReference type="SMART" id="SM00256">
    <property type="entry name" value="FBOX"/>
    <property type="match status" value="1"/>
</dbReference>
<dbReference type="CDD" id="cd09917">
    <property type="entry name" value="F-box_SF"/>
    <property type="match status" value="1"/>
</dbReference>
<dbReference type="SUPFAM" id="SSF81383">
    <property type="entry name" value="F-box domain"/>
    <property type="match status" value="1"/>
</dbReference>
<gene>
    <name evidence="2" type="ORF">BDV96DRAFT_594339</name>
</gene>
<sequence length="264" mass="29722">MPAMAPSYSTPPDLLAEKPRDRASHHALAIPELLTLILTHLPFFDLLRCQRVSKHFRCTISSSPGLQNQLFLQPDWTFQSPIIFQALKFRGSLALYWGRLRDGAIKLGHVHVNPCLIKGLSQLSWGGRLASSGERGVEGIIKLGVEWSAFRVFIGKMKGEGEVQGSWRRMQVLRPPRRFVQVRLTRAAECRAALPVYALKGMEARVRNEDGVRVGDIARAVGGIDMDWEMLDEKEPLVELQLIFGDEEEQRRMEYGGGNDFTGQ</sequence>
<dbReference type="Proteomes" id="UP000799770">
    <property type="component" value="Unassembled WGS sequence"/>
</dbReference>
<name>A0A6A5ZPK6_9PLEO</name>
<dbReference type="InterPro" id="IPR036047">
    <property type="entry name" value="F-box-like_dom_sf"/>
</dbReference>
<dbReference type="InterPro" id="IPR001810">
    <property type="entry name" value="F-box_dom"/>
</dbReference>
<dbReference type="Pfam" id="PF00646">
    <property type="entry name" value="F-box"/>
    <property type="match status" value="1"/>
</dbReference>
<evidence type="ECO:0000259" key="1">
    <source>
        <dbReference type="SMART" id="SM00256"/>
    </source>
</evidence>
<reference evidence="2" key="1">
    <citation type="journal article" date="2020" name="Stud. Mycol.">
        <title>101 Dothideomycetes genomes: a test case for predicting lifestyles and emergence of pathogens.</title>
        <authorList>
            <person name="Haridas S."/>
            <person name="Albert R."/>
            <person name="Binder M."/>
            <person name="Bloem J."/>
            <person name="Labutti K."/>
            <person name="Salamov A."/>
            <person name="Andreopoulos B."/>
            <person name="Baker S."/>
            <person name="Barry K."/>
            <person name="Bills G."/>
            <person name="Bluhm B."/>
            <person name="Cannon C."/>
            <person name="Castanera R."/>
            <person name="Culley D."/>
            <person name="Daum C."/>
            <person name="Ezra D."/>
            <person name="Gonzalez J."/>
            <person name="Henrissat B."/>
            <person name="Kuo A."/>
            <person name="Liang C."/>
            <person name="Lipzen A."/>
            <person name="Lutzoni F."/>
            <person name="Magnuson J."/>
            <person name="Mondo S."/>
            <person name="Nolan M."/>
            <person name="Ohm R."/>
            <person name="Pangilinan J."/>
            <person name="Park H.-J."/>
            <person name="Ramirez L."/>
            <person name="Alfaro M."/>
            <person name="Sun H."/>
            <person name="Tritt A."/>
            <person name="Yoshinaga Y."/>
            <person name="Zwiers L.-H."/>
            <person name="Turgeon B."/>
            <person name="Goodwin S."/>
            <person name="Spatafora J."/>
            <person name="Crous P."/>
            <person name="Grigoriev I."/>
        </authorList>
    </citation>
    <scope>NUCLEOTIDE SEQUENCE</scope>
    <source>
        <strain evidence="2">CBS 627.86</strain>
    </source>
</reference>
<evidence type="ECO:0000313" key="3">
    <source>
        <dbReference type="Proteomes" id="UP000799770"/>
    </source>
</evidence>